<dbReference type="EMBL" id="MG770228">
    <property type="protein sequence ID" value="AUV59086.1"/>
    <property type="molecule type" value="Genomic_DNA"/>
</dbReference>
<name>A0A2K9VA56_9CAUD</name>
<dbReference type="Proteomes" id="UP000241665">
    <property type="component" value="Segment"/>
</dbReference>
<proteinExistence type="predicted"/>
<organism evidence="1 2">
    <name type="scientific">Escherichia phage PMBT57</name>
    <dbReference type="NCBI Taxonomy" id="2079259"/>
    <lineage>
        <taxon>Viruses</taxon>
        <taxon>Duplodnaviria</taxon>
        <taxon>Heunggongvirae</taxon>
        <taxon>Uroviricota</taxon>
        <taxon>Caudoviricetes</taxon>
        <taxon>Schitoviridae</taxon>
        <taxon>Enquatrovirinae</taxon>
        <taxon>Enquatrovirus</taxon>
        <taxon>Enquatrovirus N4</taxon>
    </lineage>
</organism>
<sequence>MGISESQAMAIKQLAFNCLSAMKAFNEAKTFPDQNKARIQLYQSKKDFEEYLESITVK</sequence>
<protein>
    <submittedName>
        <fullName evidence="1">Uncharacterized protein</fullName>
    </submittedName>
</protein>
<evidence type="ECO:0000313" key="1">
    <source>
        <dbReference type="EMBL" id="AUV59086.1"/>
    </source>
</evidence>
<accession>A0A2K9VA56</accession>
<evidence type="ECO:0000313" key="2">
    <source>
        <dbReference type="Proteomes" id="UP000241665"/>
    </source>
</evidence>
<reference evidence="1 2" key="1">
    <citation type="submission" date="2018-01" db="EMBL/GenBank/DDBJ databases">
        <title>Characterization of the virulent Escherichia coli phage PMBT57 of the N4-like group with a broad host range.</title>
        <authorList>
            <person name="Koberg S."/>
            <person name="Brinks E."/>
        </authorList>
    </citation>
    <scope>NUCLEOTIDE SEQUENCE [LARGE SCALE GENOMIC DNA]</scope>
</reference>